<keyword evidence="6" id="KW-1185">Reference proteome</keyword>
<dbReference type="PANTHER" id="PTHR10454">
    <property type="entry name" value="CASPASE"/>
    <property type="match status" value="1"/>
</dbReference>
<comment type="similarity">
    <text evidence="1 2">Belongs to the peptidase C14A family.</text>
</comment>
<dbReference type="SUPFAM" id="SSF52129">
    <property type="entry name" value="Caspase-like"/>
    <property type="match status" value="1"/>
</dbReference>
<evidence type="ECO:0000313" key="5">
    <source>
        <dbReference type="EMBL" id="KAK7922377.1"/>
    </source>
</evidence>
<accession>A0AAW0PG97</accession>
<dbReference type="InterPro" id="IPR029030">
    <property type="entry name" value="Caspase-like_dom_sf"/>
</dbReference>
<dbReference type="GO" id="GO:0006915">
    <property type="term" value="P:apoptotic process"/>
    <property type="evidence" value="ECO:0007669"/>
    <property type="project" value="TreeGrafter"/>
</dbReference>
<dbReference type="InterPro" id="IPR002398">
    <property type="entry name" value="Pept_C14"/>
</dbReference>
<name>A0AAW0PG97_9GOBI</name>
<dbReference type="Pfam" id="PF00656">
    <property type="entry name" value="Peptidase_C14"/>
    <property type="match status" value="1"/>
</dbReference>
<evidence type="ECO:0000259" key="3">
    <source>
        <dbReference type="PROSITE" id="PS50207"/>
    </source>
</evidence>
<dbReference type="Proteomes" id="UP001460270">
    <property type="component" value="Unassembled WGS sequence"/>
</dbReference>
<proteinExistence type="inferred from homology"/>
<dbReference type="InterPro" id="IPR011600">
    <property type="entry name" value="Pept_C14_caspase"/>
</dbReference>
<dbReference type="CDD" id="cd00032">
    <property type="entry name" value="CASc"/>
    <property type="match status" value="1"/>
</dbReference>
<dbReference type="GO" id="GO:0005737">
    <property type="term" value="C:cytoplasm"/>
    <property type="evidence" value="ECO:0007669"/>
    <property type="project" value="TreeGrafter"/>
</dbReference>
<evidence type="ECO:0000256" key="1">
    <source>
        <dbReference type="ARBA" id="ARBA00010134"/>
    </source>
</evidence>
<dbReference type="GO" id="GO:0006508">
    <property type="term" value="P:proteolysis"/>
    <property type="evidence" value="ECO:0007669"/>
    <property type="project" value="InterPro"/>
</dbReference>
<dbReference type="SMART" id="SM00115">
    <property type="entry name" value="CASc"/>
    <property type="match status" value="1"/>
</dbReference>
<dbReference type="PRINTS" id="PR00376">
    <property type="entry name" value="IL1BCENZYME"/>
</dbReference>
<evidence type="ECO:0000256" key="2">
    <source>
        <dbReference type="RuleBase" id="RU003971"/>
    </source>
</evidence>
<reference evidence="6" key="1">
    <citation type="submission" date="2024-04" db="EMBL/GenBank/DDBJ databases">
        <title>Salinicola lusitanus LLJ914,a marine bacterium isolated from the Okinawa Trough.</title>
        <authorList>
            <person name="Li J."/>
        </authorList>
    </citation>
    <scope>NUCLEOTIDE SEQUENCE [LARGE SCALE GENOMIC DNA]</scope>
</reference>
<dbReference type="PROSITE" id="PS50208">
    <property type="entry name" value="CASPASE_P20"/>
    <property type="match status" value="1"/>
</dbReference>
<sequence length="220" mass="25284">MDDTYRTDFPNLGRCVIINNKNFLPQTGLRTRHGSDKDEAAVKKTFEDLGYKVTVHKDLTRKQMKKELEKVSQEDHSENTSFVCVILSHGDEDGIYGTDNYEPIKMRGLLKYFTKDKCGTLDGKPKIFFLESPGQRVFLDADFLCAFASAPGYGSRTSPESGSWFMMTLCEMIAKYRDLELTQIMTRVNRKVAFDYETEKGHKQMPCVVSMLTKDFYFPK</sequence>
<dbReference type="InterPro" id="IPR015917">
    <property type="entry name" value="Pept_C14A"/>
</dbReference>
<dbReference type="GO" id="GO:0004197">
    <property type="term" value="F:cysteine-type endopeptidase activity"/>
    <property type="evidence" value="ECO:0007669"/>
    <property type="project" value="InterPro"/>
</dbReference>
<dbReference type="Gene3D" id="3.30.70.1470">
    <property type="entry name" value="Caspase-like"/>
    <property type="match status" value="1"/>
</dbReference>
<evidence type="ECO:0000313" key="6">
    <source>
        <dbReference type="Proteomes" id="UP001460270"/>
    </source>
</evidence>
<dbReference type="GO" id="GO:0043525">
    <property type="term" value="P:positive regulation of neuron apoptotic process"/>
    <property type="evidence" value="ECO:0007669"/>
    <property type="project" value="TreeGrafter"/>
</dbReference>
<feature type="domain" description="Caspase family p20" evidence="4">
    <location>
        <begin position="11"/>
        <end position="132"/>
    </location>
</feature>
<dbReference type="Gene3D" id="3.40.50.1460">
    <property type="match status" value="1"/>
</dbReference>
<feature type="domain" description="Caspase family p10" evidence="3">
    <location>
        <begin position="133"/>
        <end position="220"/>
    </location>
</feature>
<dbReference type="EMBL" id="JBBPFD010000006">
    <property type="protein sequence ID" value="KAK7922377.1"/>
    <property type="molecule type" value="Genomic_DNA"/>
</dbReference>
<gene>
    <name evidence="5" type="ORF">WMY93_009279</name>
</gene>
<comment type="caution">
    <text evidence="5">The sequence shown here is derived from an EMBL/GenBank/DDBJ whole genome shotgun (WGS) entry which is preliminary data.</text>
</comment>
<evidence type="ECO:0008006" key="7">
    <source>
        <dbReference type="Google" id="ProtNLM"/>
    </source>
</evidence>
<dbReference type="InterPro" id="IPR016129">
    <property type="entry name" value="Caspase_his_AS"/>
</dbReference>
<organism evidence="5 6">
    <name type="scientific">Mugilogobius chulae</name>
    <name type="common">yellowstripe goby</name>
    <dbReference type="NCBI Taxonomy" id="88201"/>
    <lineage>
        <taxon>Eukaryota</taxon>
        <taxon>Metazoa</taxon>
        <taxon>Chordata</taxon>
        <taxon>Craniata</taxon>
        <taxon>Vertebrata</taxon>
        <taxon>Euteleostomi</taxon>
        <taxon>Actinopterygii</taxon>
        <taxon>Neopterygii</taxon>
        <taxon>Teleostei</taxon>
        <taxon>Neoteleostei</taxon>
        <taxon>Acanthomorphata</taxon>
        <taxon>Gobiaria</taxon>
        <taxon>Gobiiformes</taxon>
        <taxon>Gobioidei</taxon>
        <taxon>Gobiidae</taxon>
        <taxon>Gobionellinae</taxon>
        <taxon>Mugilogobius</taxon>
    </lineage>
</organism>
<protein>
    <recommendedName>
        <fullName evidence="7">Caspase-3</fullName>
    </recommendedName>
</protein>
<dbReference type="PROSITE" id="PS50207">
    <property type="entry name" value="CASPASE_P10"/>
    <property type="match status" value="1"/>
</dbReference>
<dbReference type="InterPro" id="IPR001309">
    <property type="entry name" value="Pept_C14_p20"/>
</dbReference>
<dbReference type="PANTHER" id="PTHR10454:SF246">
    <property type="entry name" value="CASPASE-7-LIKE ISOFORM X1"/>
    <property type="match status" value="1"/>
</dbReference>
<dbReference type="PROSITE" id="PS01121">
    <property type="entry name" value="CASPASE_HIS"/>
    <property type="match status" value="1"/>
</dbReference>
<dbReference type="InterPro" id="IPR002138">
    <property type="entry name" value="Pept_C14_p10"/>
</dbReference>
<evidence type="ECO:0000259" key="4">
    <source>
        <dbReference type="PROSITE" id="PS50208"/>
    </source>
</evidence>
<dbReference type="AlphaFoldDB" id="A0AAW0PG97"/>